<dbReference type="AlphaFoldDB" id="A0AAU7X5A3"/>
<sequence length="186" mass="20136">MGLLDGMPTSLADVQRSSMATAGLLARLFERHPDLPPRFEAACKAMVEGQTPAMVIGLDRKEIDALLALGGKYLQVGQIEQAKEWLSLVCTLDPLEQRALYLLGVACQTSGEYGLAAQMYIRFLALDATNPEGYLRLGECFLANAEPDQARGCFEMAGHLCGKGHGTDKAREHAERMLAALPAQSK</sequence>
<accession>A0AAU7X5A3</accession>
<evidence type="ECO:0008006" key="2">
    <source>
        <dbReference type="Google" id="ProtNLM"/>
    </source>
</evidence>
<dbReference type="KEGG" id="mflg:ABS361_12530"/>
<reference evidence="1" key="1">
    <citation type="submission" date="2024-06" db="EMBL/GenBank/DDBJ databases">
        <title>Methylostella associata gen. nov., sp. nov., a novel Ancalomicrobiaceae-affiliated facultatively methylotrophic bacteria that feed on methanotrophs of the genus Methylococcus.</title>
        <authorList>
            <person name="Saltykova V."/>
            <person name="Danilova O.V."/>
            <person name="Oshkin I.Y."/>
            <person name="Belova S.E."/>
            <person name="Pimenov N.V."/>
            <person name="Dedysh S.N."/>
        </authorList>
    </citation>
    <scope>NUCLEOTIDE SEQUENCE</scope>
    <source>
        <strain evidence="1">S20</strain>
    </source>
</reference>
<dbReference type="Gene3D" id="1.25.40.10">
    <property type="entry name" value="Tetratricopeptide repeat domain"/>
    <property type="match status" value="1"/>
</dbReference>
<gene>
    <name evidence="1" type="ORF">ABS361_12530</name>
</gene>
<dbReference type="EMBL" id="CP158568">
    <property type="protein sequence ID" value="XBY42937.1"/>
    <property type="molecule type" value="Genomic_DNA"/>
</dbReference>
<name>A0AAU7X5A3_9HYPH</name>
<dbReference type="InterPro" id="IPR011990">
    <property type="entry name" value="TPR-like_helical_dom_sf"/>
</dbReference>
<dbReference type="SUPFAM" id="SSF48452">
    <property type="entry name" value="TPR-like"/>
    <property type="match status" value="1"/>
</dbReference>
<protein>
    <recommendedName>
        <fullName evidence="2">Tetratricopeptide repeat protein</fullName>
    </recommendedName>
</protein>
<dbReference type="Pfam" id="PF13181">
    <property type="entry name" value="TPR_8"/>
    <property type="match status" value="1"/>
</dbReference>
<dbReference type="InterPro" id="IPR019734">
    <property type="entry name" value="TPR_rpt"/>
</dbReference>
<dbReference type="SMART" id="SM00028">
    <property type="entry name" value="TPR"/>
    <property type="match status" value="3"/>
</dbReference>
<dbReference type="RefSeq" id="WP_407048040.1">
    <property type="nucleotide sequence ID" value="NZ_CP158568.1"/>
</dbReference>
<proteinExistence type="predicted"/>
<organism evidence="1">
    <name type="scientific">Methyloraptor flagellatus</name>
    <dbReference type="NCBI Taxonomy" id="3162530"/>
    <lineage>
        <taxon>Bacteria</taxon>
        <taxon>Pseudomonadati</taxon>
        <taxon>Pseudomonadota</taxon>
        <taxon>Alphaproteobacteria</taxon>
        <taxon>Hyphomicrobiales</taxon>
        <taxon>Ancalomicrobiaceae</taxon>
        <taxon>Methyloraptor</taxon>
    </lineage>
</organism>
<evidence type="ECO:0000313" key="1">
    <source>
        <dbReference type="EMBL" id="XBY42937.1"/>
    </source>
</evidence>